<dbReference type="SMART" id="SM00595">
    <property type="entry name" value="MADF"/>
    <property type="match status" value="1"/>
</dbReference>
<dbReference type="PROSITE" id="PS51029">
    <property type="entry name" value="MADF"/>
    <property type="match status" value="1"/>
</dbReference>
<dbReference type="InterPro" id="IPR039353">
    <property type="entry name" value="TF_Adf1"/>
</dbReference>
<evidence type="ECO:0000259" key="3">
    <source>
        <dbReference type="PROSITE" id="PS51029"/>
    </source>
</evidence>
<dbReference type="Pfam" id="PF10545">
    <property type="entry name" value="MADF_DNA_bdg"/>
    <property type="match status" value="1"/>
</dbReference>
<accession>A0AAV1L3P2</accession>
<comment type="caution">
    <text evidence="5">The sequence shown here is derived from an EMBL/GenBank/DDBJ whole genome shotgun (WGS) entry which is preliminary data.</text>
</comment>
<organism evidence="5 6">
    <name type="scientific">Parnassius mnemosyne</name>
    <name type="common">clouded apollo</name>
    <dbReference type="NCBI Taxonomy" id="213953"/>
    <lineage>
        <taxon>Eukaryota</taxon>
        <taxon>Metazoa</taxon>
        <taxon>Ecdysozoa</taxon>
        <taxon>Arthropoda</taxon>
        <taxon>Hexapoda</taxon>
        <taxon>Insecta</taxon>
        <taxon>Pterygota</taxon>
        <taxon>Neoptera</taxon>
        <taxon>Endopterygota</taxon>
        <taxon>Lepidoptera</taxon>
        <taxon>Glossata</taxon>
        <taxon>Ditrysia</taxon>
        <taxon>Papilionoidea</taxon>
        <taxon>Papilionidae</taxon>
        <taxon>Parnassiinae</taxon>
        <taxon>Parnassini</taxon>
        <taxon>Parnassius</taxon>
        <taxon>Driopa</taxon>
    </lineage>
</organism>
<dbReference type="PANTHER" id="PTHR12243:SF67">
    <property type="entry name" value="COREPRESSOR OF PANGOLIN, ISOFORM A-RELATED"/>
    <property type="match status" value="1"/>
</dbReference>
<dbReference type="GO" id="GO:0005634">
    <property type="term" value="C:nucleus"/>
    <property type="evidence" value="ECO:0007669"/>
    <property type="project" value="UniProtKB-SubCell"/>
</dbReference>
<dbReference type="GO" id="GO:0005667">
    <property type="term" value="C:transcription regulator complex"/>
    <property type="evidence" value="ECO:0007669"/>
    <property type="project" value="TreeGrafter"/>
</dbReference>
<keyword evidence="6" id="KW-1185">Reference proteome</keyword>
<name>A0AAV1L3P2_9NEOP</name>
<dbReference type="InterPro" id="IPR006578">
    <property type="entry name" value="MADF-dom"/>
</dbReference>
<dbReference type="GO" id="GO:0003677">
    <property type="term" value="F:DNA binding"/>
    <property type="evidence" value="ECO:0007669"/>
    <property type="project" value="InterPro"/>
</dbReference>
<keyword evidence="1" id="KW-0539">Nucleus</keyword>
<feature type="compositionally biased region" description="Basic residues" evidence="2">
    <location>
        <begin position="139"/>
        <end position="148"/>
    </location>
</feature>
<dbReference type="Pfam" id="PF02944">
    <property type="entry name" value="BESS"/>
    <property type="match status" value="1"/>
</dbReference>
<evidence type="ECO:0000259" key="4">
    <source>
        <dbReference type="PROSITE" id="PS51031"/>
    </source>
</evidence>
<dbReference type="InterPro" id="IPR004210">
    <property type="entry name" value="BESS_motif"/>
</dbReference>
<dbReference type="GO" id="GO:0006357">
    <property type="term" value="P:regulation of transcription by RNA polymerase II"/>
    <property type="evidence" value="ECO:0007669"/>
    <property type="project" value="TreeGrafter"/>
</dbReference>
<sequence>MSDTEIAAINSINPLKLIDEVKKRPGLYDSERPADRMERMQLWKEIGDALLPNWSTLNKATMYHTVLQIQRKWRSLRDAYNRELRARRSGVRIHRRVYIYFKRMSFLGGFEGTLSEDDDTTIIDIDFLKEHTKPSSAKQPKRKKRIKKSSSDSEPPQDEVEMPVFNNVEIPGDMEADTDKLFLLSFLPEMRQLPLNIKMWTRAQIANIMQEAVACHFSNEQPGSSNTDNARITDVKHQRRDSSD</sequence>
<evidence type="ECO:0008006" key="7">
    <source>
        <dbReference type="Google" id="ProtNLM"/>
    </source>
</evidence>
<dbReference type="PROSITE" id="PS51031">
    <property type="entry name" value="BESS"/>
    <property type="match status" value="1"/>
</dbReference>
<comment type="subcellular location">
    <subcellularLocation>
        <location evidence="1">Nucleus</location>
    </subcellularLocation>
</comment>
<feature type="compositionally biased region" description="Basic and acidic residues" evidence="2">
    <location>
        <begin position="231"/>
        <end position="244"/>
    </location>
</feature>
<dbReference type="AlphaFoldDB" id="A0AAV1L3P2"/>
<gene>
    <name evidence="5" type="ORF">PARMNEM_LOCUS10408</name>
</gene>
<feature type="region of interest" description="Disordered" evidence="2">
    <location>
        <begin position="219"/>
        <end position="244"/>
    </location>
</feature>
<dbReference type="EMBL" id="CAVLGL010000085">
    <property type="protein sequence ID" value="CAK1589985.1"/>
    <property type="molecule type" value="Genomic_DNA"/>
</dbReference>
<evidence type="ECO:0000313" key="5">
    <source>
        <dbReference type="EMBL" id="CAK1589985.1"/>
    </source>
</evidence>
<feature type="domain" description="MADF" evidence="3">
    <location>
        <begin position="16"/>
        <end position="112"/>
    </location>
</feature>
<protein>
    <recommendedName>
        <fullName evidence="7">MADF domain-containing protein</fullName>
    </recommendedName>
</protein>
<evidence type="ECO:0000256" key="1">
    <source>
        <dbReference type="PROSITE-ProRule" id="PRU00371"/>
    </source>
</evidence>
<evidence type="ECO:0000313" key="6">
    <source>
        <dbReference type="Proteomes" id="UP001314205"/>
    </source>
</evidence>
<feature type="compositionally biased region" description="Polar residues" evidence="2">
    <location>
        <begin position="219"/>
        <end position="230"/>
    </location>
</feature>
<evidence type="ECO:0000256" key="2">
    <source>
        <dbReference type="SAM" id="MobiDB-lite"/>
    </source>
</evidence>
<dbReference type="PANTHER" id="PTHR12243">
    <property type="entry name" value="MADF DOMAIN TRANSCRIPTION FACTOR"/>
    <property type="match status" value="1"/>
</dbReference>
<reference evidence="5 6" key="1">
    <citation type="submission" date="2023-11" db="EMBL/GenBank/DDBJ databases">
        <authorList>
            <person name="Hedman E."/>
            <person name="Englund M."/>
            <person name="Stromberg M."/>
            <person name="Nyberg Akerstrom W."/>
            <person name="Nylinder S."/>
            <person name="Jareborg N."/>
            <person name="Kallberg Y."/>
            <person name="Kronander E."/>
        </authorList>
    </citation>
    <scope>NUCLEOTIDE SEQUENCE [LARGE SCALE GENOMIC DNA]</scope>
</reference>
<dbReference type="Proteomes" id="UP001314205">
    <property type="component" value="Unassembled WGS sequence"/>
</dbReference>
<feature type="domain" description="BESS" evidence="4">
    <location>
        <begin position="176"/>
        <end position="215"/>
    </location>
</feature>
<feature type="region of interest" description="Disordered" evidence="2">
    <location>
        <begin position="133"/>
        <end position="163"/>
    </location>
</feature>
<proteinExistence type="predicted"/>